<feature type="domain" description="DUF5645" evidence="3">
    <location>
        <begin position="11"/>
        <end position="135"/>
    </location>
</feature>
<reference evidence="4 5" key="1">
    <citation type="journal article" date="2015" name="Nat. Commun.">
        <title>Lucilia cuprina genome unlocks parasitic fly biology to underpin future interventions.</title>
        <authorList>
            <person name="Anstead C.A."/>
            <person name="Korhonen P.K."/>
            <person name="Young N.D."/>
            <person name="Hall R.S."/>
            <person name="Jex A.R."/>
            <person name="Murali S.C."/>
            <person name="Hughes D.S."/>
            <person name="Lee S.F."/>
            <person name="Perry T."/>
            <person name="Stroehlein A.J."/>
            <person name="Ansell B.R."/>
            <person name="Breugelmans B."/>
            <person name="Hofmann A."/>
            <person name="Qu J."/>
            <person name="Dugan S."/>
            <person name="Lee S.L."/>
            <person name="Chao H."/>
            <person name="Dinh H."/>
            <person name="Han Y."/>
            <person name="Doddapaneni H.V."/>
            <person name="Worley K.C."/>
            <person name="Muzny D.M."/>
            <person name="Ioannidis P."/>
            <person name="Waterhouse R.M."/>
            <person name="Zdobnov E.M."/>
            <person name="James P.J."/>
            <person name="Bagnall N.H."/>
            <person name="Kotze A.C."/>
            <person name="Gibbs R.A."/>
            <person name="Richards S."/>
            <person name="Batterham P."/>
            <person name="Gasser R.B."/>
        </authorList>
    </citation>
    <scope>NUCLEOTIDE SEQUENCE [LARGE SCALE GENOMIC DNA]</scope>
    <source>
        <strain evidence="4 5">LS</strain>
        <tissue evidence="4">Full body</tissue>
    </source>
</reference>
<proteinExistence type="inferred from homology"/>
<dbReference type="SUPFAM" id="SSF55729">
    <property type="entry name" value="Acyl-CoA N-acyltransferases (Nat)"/>
    <property type="match status" value="1"/>
</dbReference>
<evidence type="ECO:0000259" key="2">
    <source>
        <dbReference type="Pfam" id="PF08445"/>
    </source>
</evidence>
<comment type="caution">
    <text evidence="4">The sequence shown here is derived from an EMBL/GenBank/DDBJ whole genome shotgun (WGS) entry which is preliminary data.</text>
</comment>
<feature type="domain" description="GCN5-related N-acetyltransferase Rv2170-like" evidence="2">
    <location>
        <begin position="211"/>
        <end position="290"/>
    </location>
</feature>
<evidence type="ECO:0000259" key="3">
    <source>
        <dbReference type="Pfam" id="PF18713"/>
    </source>
</evidence>
<feature type="domain" description="DUF5645" evidence="3">
    <location>
        <begin position="322"/>
        <end position="420"/>
    </location>
</feature>
<dbReference type="Proteomes" id="UP000037069">
    <property type="component" value="Unassembled WGS sequence"/>
</dbReference>
<dbReference type="Pfam" id="PF08445">
    <property type="entry name" value="FR47"/>
    <property type="match status" value="1"/>
</dbReference>
<dbReference type="GO" id="GO:0047961">
    <property type="term" value="F:glycine N-acyltransferase activity"/>
    <property type="evidence" value="ECO:0007669"/>
    <property type="project" value="InterPro"/>
</dbReference>
<accession>A0A0L0BLN8</accession>
<dbReference type="InterPro" id="IPR013653">
    <property type="entry name" value="GCN5-like_dom"/>
</dbReference>
<dbReference type="InterPro" id="IPR016181">
    <property type="entry name" value="Acyl_CoA_acyltransferase"/>
</dbReference>
<name>A0A0L0BLN8_LUCCU</name>
<keyword evidence="1" id="KW-0808">Transferase</keyword>
<dbReference type="GO" id="GO:0005739">
    <property type="term" value="C:mitochondrion"/>
    <property type="evidence" value="ECO:0007669"/>
    <property type="project" value="InterPro"/>
</dbReference>
<evidence type="ECO:0000256" key="1">
    <source>
        <dbReference type="RuleBase" id="RU368002"/>
    </source>
</evidence>
<keyword evidence="1" id="KW-0012">Acyltransferase</keyword>
<dbReference type="InterPro" id="IPR041506">
    <property type="entry name" value="DUF5645"/>
</dbReference>
<organism evidence="4 5">
    <name type="scientific">Lucilia cuprina</name>
    <name type="common">Green bottle fly</name>
    <name type="synonym">Australian sheep blowfly</name>
    <dbReference type="NCBI Taxonomy" id="7375"/>
    <lineage>
        <taxon>Eukaryota</taxon>
        <taxon>Metazoa</taxon>
        <taxon>Ecdysozoa</taxon>
        <taxon>Arthropoda</taxon>
        <taxon>Hexapoda</taxon>
        <taxon>Insecta</taxon>
        <taxon>Pterygota</taxon>
        <taxon>Neoptera</taxon>
        <taxon>Endopterygota</taxon>
        <taxon>Diptera</taxon>
        <taxon>Brachycera</taxon>
        <taxon>Muscomorpha</taxon>
        <taxon>Oestroidea</taxon>
        <taxon>Calliphoridae</taxon>
        <taxon>Luciliinae</taxon>
        <taxon>Lucilia</taxon>
    </lineage>
</organism>
<dbReference type="Pfam" id="PF18713">
    <property type="entry name" value="DUF5645"/>
    <property type="match status" value="2"/>
</dbReference>
<dbReference type="InterPro" id="IPR010313">
    <property type="entry name" value="Glycine_N-acyltransferase"/>
</dbReference>
<comment type="similarity">
    <text evidence="1">Belongs to the glycine N-acyltransferase family.</text>
</comment>
<protein>
    <recommendedName>
        <fullName evidence="1">Glycine N-acyltransferase-like protein</fullName>
        <ecNumber evidence="1">2.3.1.-</ecNumber>
    </recommendedName>
</protein>
<dbReference type="EC" id="2.3.1.-" evidence="1"/>
<keyword evidence="5" id="KW-1185">Reference proteome</keyword>
<dbReference type="EMBL" id="JRES01001669">
    <property type="protein sequence ID" value="KNC21030.1"/>
    <property type="molecule type" value="Genomic_DNA"/>
</dbReference>
<dbReference type="PANTHER" id="PTHR15298">
    <property type="entry name" value="L-COA N-ACYLTRANSFERASE-RELATED"/>
    <property type="match status" value="1"/>
</dbReference>
<dbReference type="OrthoDB" id="7305308at2759"/>
<sequence length="462" mass="54399">MSLDTESNLDILVEYNKDTLKSLLNLLKNELPHKIRQYNFLLSYLYHYDTLNQNRNKLISDRWNVRFYGHRYGKLENCTIVTINGSKDFVITAFTLEKSRTELKECLRKTKLINWETKSLNIMCDESVFKAVNEVVCEKDTNWTYLPLENVLHISKEKIRQLSTDSNLPEDLYLGPLDPEKHAKIMDDHWDYKAENSLQLIRQSIELNGGIGIFRHGVEQPICWISTNEFLTPGFLHTLAAERKKGYAALIMKMELKRLLSIHNTDLFSFVCIENIPSLKLHYKLGFETVNRVTSSNHFKVSEIRIGKVAVRKLDQNDVSHNELPHKIHQYNFLLSYLYHYDTLNQNRNKLISDRWNVRFYGHRYGKLENCTIDFVITAFTLENSRTELKECLRKTKLINWKTKSLNIMCDESIFKTVNDVAFEKDTNWTYLPLENVLHISKEKIRQFNLPDDLYLSSLDPE</sequence>
<dbReference type="PANTHER" id="PTHR15298:SF1">
    <property type="entry name" value="GLYCINE N-ACYLTRANSFERASE-LIKE PROTEIN"/>
    <property type="match status" value="1"/>
</dbReference>
<evidence type="ECO:0000313" key="4">
    <source>
        <dbReference type="EMBL" id="KNC21030.1"/>
    </source>
</evidence>
<dbReference type="AlphaFoldDB" id="A0A0L0BLN8"/>
<evidence type="ECO:0000313" key="5">
    <source>
        <dbReference type="Proteomes" id="UP000037069"/>
    </source>
</evidence>
<dbReference type="STRING" id="7375.A0A0L0BLN8"/>
<dbReference type="Gene3D" id="3.40.630.30">
    <property type="match status" value="3"/>
</dbReference>
<gene>
    <name evidence="4" type="ORF">FF38_02015</name>
</gene>